<dbReference type="InterPro" id="IPR036259">
    <property type="entry name" value="MFS_trans_sf"/>
</dbReference>
<dbReference type="InterPro" id="IPR011701">
    <property type="entry name" value="MFS"/>
</dbReference>
<keyword evidence="2" id="KW-0812">Transmembrane</keyword>
<feature type="transmembrane region" description="Helical" evidence="2">
    <location>
        <begin position="200"/>
        <end position="222"/>
    </location>
</feature>
<dbReference type="InterPro" id="IPR050327">
    <property type="entry name" value="Proton-linked_MCT"/>
</dbReference>
<dbReference type="Gene3D" id="1.20.1250.20">
    <property type="entry name" value="MFS general substrate transporter like domains"/>
    <property type="match status" value="2"/>
</dbReference>
<dbReference type="GO" id="GO:0016020">
    <property type="term" value="C:membrane"/>
    <property type="evidence" value="ECO:0007669"/>
    <property type="project" value="UniProtKB-SubCell"/>
</dbReference>
<evidence type="ECO:0000256" key="2">
    <source>
        <dbReference type="SAM" id="Phobius"/>
    </source>
</evidence>
<feature type="transmembrane region" description="Helical" evidence="2">
    <location>
        <begin position="89"/>
        <end position="107"/>
    </location>
</feature>
<dbReference type="AlphaFoldDB" id="A0A8W8NPT8"/>
<name>A0A8W8NPT8_MAGGI</name>
<feature type="transmembrane region" description="Helical" evidence="2">
    <location>
        <begin position="326"/>
        <end position="345"/>
    </location>
</feature>
<feature type="transmembrane region" description="Helical" evidence="2">
    <location>
        <begin position="295"/>
        <end position="314"/>
    </location>
</feature>
<sequence>MFVGGFFGFLGLFLSAFVSRMELWILTYGVFSGIGFGLVYSPCFTVVNFYFKKRRALAISILLLGTGIGSVVFPFIYHSLINCYGLQGAVLVISALSLNICVCAALIRQPQELQKGKIPLSKQTSTETNSYELENDIIEPRKSCCECSTRRPIREIFHFSLFRKPSFFIYALAFMCSIYAYFSIFTMIPGHARVQGMSSARVAVLLSVNGGVMIFARPVVGLLADSKIIQKRNIIGTFLILGGVSSIILPWFTGYYPLLVYSITQGLFPGSFFMFIPLLLLEIVPLENLPQAQGLLNLCLSLPVGISQPLPGWIRDVTGDWTVSFRVSGGVAFLAGLLFFVEPAFRTKCQRKRNTSR</sequence>
<dbReference type="PANTHER" id="PTHR11360">
    <property type="entry name" value="MONOCARBOXYLATE TRANSPORTER"/>
    <property type="match status" value="1"/>
</dbReference>
<evidence type="ECO:0000256" key="1">
    <source>
        <dbReference type="ARBA" id="ARBA00004141"/>
    </source>
</evidence>
<protein>
    <recommendedName>
        <fullName evidence="3">Major facilitator superfamily (MFS) profile domain-containing protein</fullName>
    </recommendedName>
</protein>
<dbReference type="SUPFAM" id="SSF103473">
    <property type="entry name" value="MFS general substrate transporter"/>
    <property type="match status" value="1"/>
</dbReference>
<keyword evidence="5" id="KW-1185">Reference proteome</keyword>
<dbReference type="EnsemblMetazoa" id="G6201.1">
    <property type="protein sequence ID" value="G6201.1:cds"/>
    <property type="gene ID" value="G6201"/>
</dbReference>
<dbReference type="Pfam" id="PF07690">
    <property type="entry name" value="MFS_1"/>
    <property type="match status" value="1"/>
</dbReference>
<reference evidence="4" key="1">
    <citation type="submission" date="2022-08" db="UniProtKB">
        <authorList>
            <consortium name="EnsemblMetazoa"/>
        </authorList>
    </citation>
    <scope>IDENTIFICATION</scope>
    <source>
        <strain evidence="4">05x7-T-G4-1.051#20</strain>
    </source>
</reference>
<feature type="transmembrane region" description="Helical" evidence="2">
    <location>
        <begin position="57"/>
        <end position="77"/>
    </location>
</feature>
<proteinExistence type="predicted"/>
<feature type="transmembrane region" description="Helical" evidence="2">
    <location>
        <begin position="258"/>
        <end position="283"/>
    </location>
</feature>
<evidence type="ECO:0000313" key="5">
    <source>
        <dbReference type="Proteomes" id="UP000005408"/>
    </source>
</evidence>
<accession>A0A8W8NPT8</accession>
<evidence type="ECO:0000259" key="3">
    <source>
        <dbReference type="PROSITE" id="PS50850"/>
    </source>
</evidence>
<dbReference type="PROSITE" id="PS50850">
    <property type="entry name" value="MFS"/>
    <property type="match status" value="1"/>
</dbReference>
<evidence type="ECO:0000313" key="4">
    <source>
        <dbReference type="EnsemblMetazoa" id="G6201.1:cds"/>
    </source>
</evidence>
<dbReference type="GO" id="GO:0022857">
    <property type="term" value="F:transmembrane transporter activity"/>
    <property type="evidence" value="ECO:0007669"/>
    <property type="project" value="InterPro"/>
</dbReference>
<dbReference type="PANTHER" id="PTHR11360:SF284">
    <property type="entry name" value="EG:103B4.3 PROTEIN-RELATED"/>
    <property type="match status" value="1"/>
</dbReference>
<feature type="transmembrane region" description="Helical" evidence="2">
    <location>
        <begin position="167"/>
        <end position="188"/>
    </location>
</feature>
<organism evidence="4 5">
    <name type="scientific">Magallana gigas</name>
    <name type="common">Pacific oyster</name>
    <name type="synonym">Crassostrea gigas</name>
    <dbReference type="NCBI Taxonomy" id="29159"/>
    <lineage>
        <taxon>Eukaryota</taxon>
        <taxon>Metazoa</taxon>
        <taxon>Spiralia</taxon>
        <taxon>Lophotrochozoa</taxon>
        <taxon>Mollusca</taxon>
        <taxon>Bivalvia</taxon>
        <taxon>Autobranchia</taxon>
        <taxon>Pteriomorphia</taxon>
        <taxon>Ostreida</taxon>
        <taxon>Ostreoidea</taxon>
        <taxon>Ostreidae</taxon>
        <taxon>Magallana</taxon>
    </lineage>
</organism>
<dbReference type="Proteomes" id="UP000005408">
    <property type="component" value="Unassembled WGS sequence"/>
</dbReference>
<feature type="domain" description="Major facilitator superfamily (MFS) profile" evidence="3">
    <location>
        <begin position="166"/>
        <end position="357"/>
    </location>
</feature>
<keyword evidence="2" id="KW-1133">Transmembrane helix</keyword>
<keyword evidence="2" id="KW-0472">Membrane</keyword>
<dbReference type="InterPro" id="IPR020846">
    <property type="entry name" value="MFS_dom"/>
</dbReference>
<feature type="transmembrane region" description="Helical" evidence="2">
    <location>
        <begin position="30"/>
        <end position="50"/>
    </location>
</feature>
<feature type="transmembrane region" description="Helical" evidence="2">
    <location>
        <begin position="234"/>
        <end position="252"/>
    </location>
</feature>
<comment type="subcellular location">
    <subcellularLocation>
        <location evidence="1">Membrane</location>
        <topology evidence="1">Multi-pass membrane protein</topology>
    </subcellularLocation>
</comment>